<feature type="chain" id="PRO_5046563337" evidence="1">
    <location>
        <begin position="27"/>
        <end position="147"/>
    </location>
</feature>
<evidence type="ECO:0000313" key="2">
    <source>
        <dbReference type="EMBL" id="QYD71242.1"/>
    </source>
</evidence>
<gene>
    <name evidence="2" type="ORF">KZJ38_29805</name>
</gene>
<dbReference type="RefSeq" id="WP_219800673.1">
    <property type="nucleotide sequence ID" value="NZ_CP080096.1"/>
</dbReference>
<keyword evidence="1" id="KW-0732">Signal</keyword>
<accession>A0ABX8USG2</accession>
<reference evidence="2 3" key="1">
    <citation type="submission" date="2021-07" db="EMBL/GenBank/DDBJ databases">
        <title>Paraburkholderia edwinii protects Aspergillus sp. from phenazines by acting as a toxin sponge.</title>
        <authorList>
            <person name="Dahlstrom K.M."/>
            <person name="Newman D.K."/>
        </authorList>
    </citation>
    <scope>NUCLEOTIDE SEQUENCE [LARGE SCALE GENOMIC DNA]</scope>
    <source>
        <strain evidence="2 3">Pe01</strain>
    </source>
</reference>
<evidence type="ECO:0000313" key="3">
    <source>
        <dbReference type="Proteomes" id="UP000826462"/>
    </source>
</evidence>
<organism evidence="2 3">
    <name type="scientific">Paraburkholderia edwinii</name>
    <dbReference type="NCBI Taxonomy" id="2861782"/>
    <lineage>
        <taxon>Bacteria</taxon>
        <taxon>Pseudomonadati</taxon>
        <taxon>Pseudomonadota</taxon>
        <taxon>Betaproteobacteria</taxon>
        <taxon>Burkholderiales</taxon>
        <taxon>Burkholderiaceae</taxon>
        <taxon>Paraburkholderia</taxon>
    </lineage>
</organism>
<keyword evidence="3" id="KW-1185">Reference proteome</keyword>
<proteinExistence type="predicted"/>
<evidence type="ECO:0000256" key="1">
    <source>
        <dbReference type="SAM" id="SignalP"/>
    </source>
</evidence>
<sequence>MKRTFSHFFAALIAAAAATTPLVSHATELDAALACGESAHRFIGDLADQQLIDPEPMRVESNSINAFQPARGERLTAFGFSVFAVVGYEQDDPLFKRGKGEPLAKSAYGAVVFGNTEKVQAVVTEAGSNAIVHHVGPHITAIFCKRK</sequence>
<dbReference type="Proteomes" id="UP000826462">
    <property type="component" value="Chromosome 2"/>
</dbReference>
<protein>
    <submittedName>
        <fullName evidence="2">Uncharacterized protein</fullName>
    </submittedName>
</protein>
<feature type="signal peptide" evidence="1">
    <location>
        <begin position="1"/>
        <end position="26"/>
    </location>
</feature>
<name>A0ABX8USG2_9BURK</name>
<dbReference type="EMBL" id="CP080096">
    <property type="protein sequence ID" value="QYD71242.1"/>
    <property type="molecule type" value="Genomic_DNA"/>
</dbReference>